<sequence>MTAPLPATARSPSPSNSGDHTTVTAFAGFWGVGQPATLQIGDIRVFSS</sequence>
<evidence type="ECO:0000313" key="2">
    <source>
        <dbReference type="EMBL" id="MER6433660.1"/>
    </source>
</evidence>
<evidence type="ECO:0000313" key="3">
    <source>
        <dbReference type="Proteomes" id="UP001470023"/>
    </source>
</evidence>
<reference evidence="2 3" key="1">
    <citation type="submission" date="2024-06" db="EMBL/GenBank/DDBJ databases">
        <title>The Natural Products Discovery Center: Release of the First 8490 Sequenced Strains for Exploring Actinobacteria Biosynthetic Diversity.</title>
        <authorList>
            <person name="Kalkreuter E."/>
            <person name="Kautsar S.A."/>
            <person name="Yang D."/>
            <person name="Bader C.D."/>
            <person name="Teijaro C.N."/>
            <person name="Fluegel L."/>
            <person name="Davis C.M."/>
            <person name="Simpson J.R."/>
            <person name="Lauterbach L."/>
            <person name="Steele A.D."/>
            <person name="Gui C."/>
            <person name="Meng S."/>
            <person name="Li G."/>
            <person name="Viehrig K."/>
            <person name="Ye F."/>
            <person name="Su P."/>
            <person name="Kiefer A.F."/>
            <person name="Nichols A."/>
            <person name="Cepeda A.J."/>
            <person name="Yan W."/>
            <person name="Fan B."/>
            <person name="Jiang Y."/>
            <person name="Adhikari A."/>
            <person name="Zheng C.-J."/>
            <person name="Schuster L."/>
            <person name="Cowan T.M."/>
            <person name="Smanski M.J."/>
            <person name="Chevrette M.G."/>
            <person name="De Carvalho L.P.S."/>
            <person name="Shen B."/>
        </authorList>
    </citation>
    <scope>NUCLEOTIDE SEQUENCE [LARGE SCALE GENOMIC DNA]</scope>
    <source>
        <strain evidence="2 3">NPDC001166</strain>
    </source>
</reference>
<evidence type="ECO:0000256" key="1">
    <source>
        <dbReference type="SAM" id="MobiDB-lite"/>
    </source>
</evidence>
<keyword evidence="3" id="KW-1185">Reference proteome</keyword>
<feature type="region of interest" description="Disordered" evidence="1">
    <location>
        <begin position="1"/>
        <end position="20"/>
    </location>
</feature>
<dbReference type="RefSeq" id="WP_352065699.1">
    <property type="nucleotide sequence ID" value="NZ_JBEPAZ010000065.1"/>
</dbReference>
<accession>A0ABV1UIV4</accession>
<dbReference type="EMBL" id="JBEPAZ010000065">
    <property type="protein sequence ID" value="MER6433660.1"/>
    <property type="molecule type" value="Genomic_DNA"/>
</dbReference>
<organism evidence="2 3">
    <name type="scientific">Streptomyces sp. 900105245</name>
    <dbReference type="NCBI Taxonomy" id="3154379"/>
    <lineage>
        <taxon>Bacteria</taxon>
        <taxon>Bacillati</taxon>
        <taxon>Actinomycetota</taxon>
        <taxon>Actinomycetes</taxon>
        <taxon>Kitasatosporales</taxon>
        <taxon>Streptomycetaceae</taxon>
        <taxon>Streptomyces</taxon>
    </lineage>
</organism>
<comment type="caution">
    <text evidence="2">The sequence shown here is derived from an EMBL/GenBank/DDBJ whole genome shotgun (WGS) entry which is preliminary data.</text>
</comment>
<name>A0ABV1UIV4_9ACTN</name>
<protein>
    <submittedName>
        <fullName evidence="2">Uncharacterized protein</fullName>
    </submittedName>
</protein>
<proteinExistence type="predicted"/>
<dbReference type="Proteomes" id="UP001470023">
    <property type="component" value="Unassembled WGS sequence"/>
</dbReference>
<gene>
    <name evidence="2" type="ORF">ABT272_38970</name>
</gene>
<feature type="compositionally biased region" description="Polar residues" evidence="1">
    <location>
        <begin position="10"/>
        <end position="20"/>
    </location>
</feature>